<sequence length="327" mass="35054">MAFTERDWSVERPGFTLSGSLCLPGGGGPYPVVLILQGSGQIDRDGNARGGGASLYAQLATALAGYGVASYRYDKRGVGSSGGHFLSAGYLDLVEDAEACWEALTVAPFGDPGRMYMLGHSEGTAIAAQLSSRLAHPPRALIQLCPFDDSAETMLIHQAEGIDRELPGVPGLLGFLLRLGRRIIGPYGRHMRRKLAHVRKLDGGTIRLGPTRVSARWLRELIELDVDGLYRAVPCPMLLIAGEKDLQCTPESAERLARLAFAPAEFHVVANMIHHLSIREGQPALLDMRDITALPLAPQLLSFLEGWFARERAGDAPAGPTASAAPA</sequence>
<dbReference type="GO" id="GO:0052689">
    <property type="term" value="F:carboxylic ester hydrolase activity"/>
    <property type="evidence" value="ECO:0007669"/>
    <property type="project" value="TreeGrafter"/>
</dbReference>
<reference evidence="2 3" key="1">
    <citation type="submission" date="2016-01" db="EMBL/GenBank/DDBJ databases">
        <authorList>
            <person name="Oliw E.H."/>
        </authorList>
    </citation>
    <scope>NUCLEOTIDE SEQUENCE [LARGE SCALE GENOMIC DNA]</scope>
    <source>
        <strain evidence="2 3">Zutra 3-1</strain>
    </source>
</reference>
<dbReference type="RefSeq" id="WP_080815902.1">
    <property type="nucleotide sequence ID" value="NZ_LT009748.1"/>
</dbReference>
<organism evidence="2 3">
    <name type="scientific">Agrobacterium deltaense Zutra 3/1</name>
    <dbReference type="NCBI Taxonomy" id="1183427"/>
    <lineage>
        <taxon>Bacteria</taxon>
        <taxon>Pseudomonadati</taxon>
        <taxon>Pseudomonadota</taxon>
        <taxon>Alphaproteobacteria</taxon>
        <taxon>Hyphomicrobiales</taxon>
        <taxon>Rhizobiaceae</taxon>
        <taxon>Rhizobium/Agrobacterium group</taxon>
        <taxon>Agrobacterium</taxon>
    </lineage>
</organism>
<dbReference type="Proteomes" id="UP000191987">
    <property type="component" value="Unassembled WGS sequence"/>
</dbReference>
<dbReference type="InterPro" id="IPR022742">
    <property type="entry name" value="Hydrolase_4"/>
</dbReference>
<evidence type="ECO:0000313" key="2">
    <source>
        <dbReference type="EMBL" id="CUX37176.1"/>
    </source>
</evidence>
<dbReference type="AlphaFoldDB" id="A0A1S7QIR2"/>
<feature type="domain" description="Serine aminopeptidase S33" evidence="1">
    <location>
        <begin position="53"/>
        <end position="276"/>
    </location>
</feature>
<dbReference type="InterPro" id="IPR029058">
    <property type="entry name" value="AB_hydrolase_fold"/>
</dbReference>
<evidence type="ECO:0000313" key="3">
    <source>
        <dbReference type="Proteomes" id="UP000191987"/>
    </source>
</evidence>
<gene>
    <name evidence="2" type="ORF">AGR7C_Cc40048</name>
</gene>
<dbReference type="PANTHER" id="PTHR43265">
    <property type="entry name" value="ESTERASE ESTD"/>
    <property type="match status" value="1"/>
</dbReference>
<dbReference type="Gene3D" id="3.40.50.1820">
    <property type="entry name" value="alpha/beta hydrolase"/>
    <property type="match status" value="1"/>
</dbReference>
<accession>A0A1S7QIR2</accession>
<dbReference type="Pfam" id="PF12146">
    <property type="entry name" value="Hydrolase_4"/>
    <property type="match status" value="1"/>
</dbReference>
<name>A0A1S7QIR2_9HYPH</name>
<proteinExistence type="predicted"/>
<dbReference type="EMBL" id="FBWG01000021">
    <property type="protein sequence ID" value="CUX37176.1"/>
    <property type="molecule type" value="Genomic_DNA"/>
</dbReference>
<protein>
    <recommendedName>
        <fullName evidence="1">Serine aminopeptidase S33 domain-containing protein</fullName>
    </recommendedName>
</protein>
<dbReference type="SUPFAM" id="SSF53474">
    <property type="entry name" value="alpha/beta-Hydrolases"/>
    <property type="match status" value="1"/>
</dbReference>
<dbReference type="InterPro" id="IPR053145">
    <property type="entry name" value="AB_hydrolase_Est10"/>
</dbReference>
<evidence type="ECO:0000259" key="1">
    <source>
        <dbReference type="Pfam" id="PF12146"/>
    </source>
</evidence>
<dbReference type="PANTHER" id="PTHR43265:SF1">
    <property type="entry name" value="ESTERASE ESTD"/>
    <property type="match status" value="1"/>
</dbReference>